<dbReference type="GO" id="GO:0016567">
    <property type="term" value="P:protein ubiquitination"/>
    <property type="evidence" value="ECO:0007669"/>
    <property type="project" value="TreeGrafter"/>
</dbReference>
<evidence type="ECO:0000259" key="6">
    <source>
        <dbReference type="PROSITE" id="PS50089"/>
    </source>
</evidence>
<evidence type="ECO:0000256" key="1">
    <source>
        <dbReference type="ARBA" id="ARBA00022723"/>
    </source>
</evidence>
<proteinExistence type="predicted"/>
<keyword evidence="3" id="KW-0862">Zinc</keyword>
<dbReference type="GO" id="GO:0008270">
    <property type="term" value="F:zinc ion binding"/>
    <property type="evidence" value="ECO:0007669"/>
    <property type="project" value="UniProtKB-KW"/>
</dbReference>
<dbReference type="PROSITE" id="PS50089">
    <property type="entry name" value="ZF_RING_2"/>
    <property type="match status" value="1"/>
</dbReference>
<dbReference type="PANTHER" id="PTHR45969:SF69">
    <property type="entry name" value="FINGER DOMAIN PROTEIN, PUTATIVE (AFU_ORTHOLOGUE AFUA_3G12190)-RELATED"/>
    <property type="match status" value="1"/>
</dbReference>
<dbReference type="CDD" id="cd16448">
    <property type="entry name" value="RING-H2"/>
    <property type="match status" value="1"/>
</dbReference>
<dbReference type="Gene3D" id="3.30.40.10">
    <property type="entry name" value="Zinc/RING finger domain, C3HC4 (zinc finger)"/>
    <property type="match status" value="1"/>
</dbReference>
<evidence type="ECO:0000256" key="4">
    <source>
        <dbReference type="PROSITE-ProRule" id="PRU00175"/>
    </source>
</evidence>
<dbReference type="EMBL" id="CDMZ01005228">
    <property type="protein sequence ID" value="CEM52379.1"/>
    <property type="molecule type" value="Genomic_DNA"/>
</dbReference>
<dbReference type="SMART" id="SM00184">
    <property type="entry name" value="RING"/>
    <property type="match status" value="1"/>
</dbReference>
<keyword evidence="1" id="KW-0479">Metal-binding</keyword>
<dbReference type="AlphaFoldDB" id="A0A0G4I5Y2"/>
<name>A0A0G4I5Y2_9ALVE</name>
<organism evidence="7">
    <name type="scientific">Chromera velia CCMP2878</name>
    <dbReference type="NCBI Taxonomy" id="1169474"/>
    <lineage>
        <taxon>Eukaryota</taxon>
        <taxon>Sar</taxon>
        <taxon>Alveolata</taxon>
        <taxon>Colpodellida</taxon>
        <taxon>Chromeraceae</taxon>
        <taxon>Chromera</taxon>
    </lineage>
</organism>
<evidence type="ECO:0000256" key="2">
    <source>
        <dbReference type="ARBA" id="ARBA00022771"/>
    </source>
</evidence>
<feature type="compositionally biased region" description="Polar residues" evidence="5">
    <location>
        <begin position="162"/>
        <end position="183"/>
    </location>
</feature>
<evidence type="ECO:0000256" key="5">
    <source>
        <dbReference type="SAM" id="MobiDB-lite"/>
    </source>
</evidence>
<evidence type="ECO:0000313" key="7">
    <source>
        <dbReference type="EMBL" id="CEM52379.1"/>
    </source>
</evidence>
<protein>
    <recommendedName>
        <fullName evidence="6">RING-type domain-containing protein</fullName>
    </recommendedName>
</protein>
<feature type="domain" description="RING-type" evidence="6">
    <location>
        <begin position="192"/>
        <end position="256"/>
    </location>
</feature>
<dbReference type="InterPro" id="IPR001841">
    <property type="entry name" value="Znf_RING"/>
</dbReference>
<gene>
    <name evidence="7" type="ORF">Cvel_77</name>
</gene>
<dbReference type="VEuPathDB" id="CryptoDB:Cvel_77"/>
<sequence>MHSLYFLQPFRAPQHPHSGICFYPGDVLFQRRVTRYVIRLTRIERTWFVPSRGPPPSDQPASPAQRPLPPPSAEPSPTTTANEAVPRTPPPDRLSSTASLPQAAPSQGVSSERAPPTPPTEPENTDQVNTPSPFPHQTDYSRTIARETDHHSPPHTHRSITDETGNPVSSQTVPPFPVTPNQTEEGETPDDCVICLEPMETPSSSSSCWSCSKTKETCRLSCGHRFHEDCLIQSLIRVSSLFNPQAHTRCKCPICRQPIREAWIVAASGAWFQKETPPTDIYPDLRTIISDAQMVGLMDEHEPALPRQDPSLFFPREALEEETRVEGRQVVTRWLRIIGFNELGMPKYMRRDAWDGPPIGEPWSVTKWRNFRLDMCRWYIRFYGGVIFWRYLIRKDWKAAVGTEGREGMTLWQRLKYWFSRMPQSSVLLAHMFPCWFGRFQIDR</sequence>
<dbReference type="PANTHER" id="PTHR45969">
    <property type="entry name" value="RING ZINC FINGER PROTEIN-RELATED"/>
    <property type="match status" value="1"/>
</dbReference>
<feature type="region of interest" description="Disordered" evidence="5">
    <location>
        <begin position="48"/>
        <end position="189"/>
    </location>
</feature>
<accession>A0A0G4I5Y2</accession>
<evidence type="ECO:0000256" key="3">
    <source>
        <dbReference type="ARBA" id="ARBA00022833"/>
    </source>
</evidence>
<reference evidence="7" key="1">
    <citation type="submission" date="2014-11" db="EMBL/GenBank/DDBJ databases">
        <authorList>
            <person name="Otto D Thomas"/>
            <person name="Naeem Raeece"/>
        </authorList>
    </citation>
    <scope>NUCLEOTIDE SEQUENCE</scope>
</reference>
<dbReference type="GO" id="GO:0061630">
    <property type="term" value="F:ubiquitin protein ligase activity"/>
    <property type="evidence" value="ECO:0007669"/>
    <property type="project" value="TreeGrafter"/>
</dbReference>
<feature type="compositionally biased region" description="Polar residues" evidence="5">
    <location>
        <begin position="94"/>
        <end position="110"/>
    </location>
</feature>
<dbReference type="InterPro" id="IPR013083">
    <property type="entry name" value="Znf_RING/FYVE/PHD"/>
</dbReference>
<dbReference type="SUPFAM" id="SSF57850">
    <property type="entry name" value="RING/U-box"/>
    <property type="match status" value="1"/>
</dbReference>
<keyword evidence="2 4" id="KW-0863">Zinc-finger</keyword>